<dbReference type="InterPro" id="IPR012338">
    <property type="entry name" value="Beta-lactam/transpept-like"/>
</dbReference>
<evidence type="ECO:0000313" key="4">
    <source>
        <dbReference type="Proteomes" id="UP001527866"/>
    </source>
</evidence>
<dbReference type="PANTHER" id="PTHR43283">
    <property type="entry name" value="BETA-LACTAMASE-RELATED"/>
    <property type="match status" value="1"/>
</dbReference>
<keyword evidence="1 3" id="KW-0378">Hydrolase</keyword>
<evidence type="ECO:0000256" key="1">
    <source>
        <dbReference type="ARBA" id="ARBA00022801"/>
    </source>
</evidence>
<name>A0ABT4TYC7_9ACTN</name>
<keyword evidence="4" id="KW-1185">Reference proteome</keyword>
<dbReference type="InterPro" id="IPR001466">
    <property type="entry name" value="Beta-lactam-related"/>
</dbReference>
<dbReference type="EMBL" id="JAQFWQ010000006">
    <property type="protein sequence ID" value="MDA2809699.1"/>
    <property type="molecule type" value="Genomic_DNA"/>
</dbReference>
<dbReference type="InterPro" id="IPR050789">
    <property type="entry name" value="Diverse_Enzym_Activities"/>
</dbReference>
<reference evidence="3 4" key="1">
    <citation type="submission" date="2023-01" db="EMBL/GenBank/DDBJ databases">
        <title>Draft genome sequence of Nocardiopsis sp. RSe5-2 isolated from halophytes.</title>
        <authorList>
            <person name="Duangmal K."/>
            <person name="Chantavorakit T."/>
        </authorList>
    </citation>
    <scope>NUCLEOTIDE SEQUENCE [LARGE SCALE GENOMIC DNA]</scope>
    <source>
        <strain evidence="3 4">RSe5-2</strain>
    </source>
</reference>
<evidence type="ECO:0000313" key="3">
    <source>
        <dbReference type="EMBL" id="MDA2809699.1"/>
    </source>
</evidence>
<dbReference type="PANTHER" id="PTHR43283:SF11">
    <property type="entry name" value="BETA-LACTAMASE-RELATED DOMAIN-CONTAINING PROTEIN"/>
    <property type="match status" value="1"/>
</dbReference>
<sequence length="340" mass="35750">MRDGDWVAETGADIRGVLKVMVDAGWLPGGAAVVGTGSMWEFVAVGGVTEGGDDVQAAPDVLYDVASLTKVMATWPLAGSAAAEGILSLDTPLGRYVAGGPYAGGEVTARQILTHTSRLNPVAWLECYVGTDRDLAESILSEPLEEEGYRYIDRGFILLGLILERLLDTPLDLAVSTLWNATGMTATTYGPLPRSPAVAPTECRIPGAAPVWGVVHDEAAGLMGGVAGHAGVFSTAIDLGAYARELLRSASGEEGCLLPPRYVRQSWRPAVRVADGVSRGLGWLVGDDGVVYHHGYTGTSLVLQPETGRYVGLLTNAVHFGRSRTGLDDLRAAVRACFGD</sequence>
<dbReference type="RefSeq" id="WP_270683603.1">
    <property type="nucleotide sequence ID" value="NZ_JAQFWQ010000006.1"/>
</dbReference>
<dbReference type="SUPFAM" id="SSF56601">
    <property type="entry name" value="beta-lactamase/transpeptidase-like"/>
    <property type="match status" value="1"/>
</dbReference>
<comment type="caution">
    <text evidence="3">The sequence shown here is derived from an EMBL/GenBank/DDBJ whole genome shotgun (WGS) entry which is preliminary data.</text>
</comment>
<dbReference type="Gene3D" id="3.40.710.10">
    <property type="entry name" value="DD-peptidase/beta-lactamase superfamily"/>
    <property type="match status" value="1"/>
</dbReference>
<dbReference type="Pfam" id="PF00144">
    <property type="entry name" value="Beta-lactamase"/>
    <property type="match status" value="1"/>
</dbReference>
<dbReference type="Proteomes" id="UP001527866">
    <property type="component" value="Unassembled WGS sequence"/>
</dbReference>
<feature type="domain" description="Beta-lactamase-related" evidence="2">
    <location>
        <begin position="18"/>
        <end position="334"/>
    </location>
</feature>
<proteinExistence type="predicted"/>
<dbReference type="GO" id="GO:0016787">
    <property type="term" value="F:hydrolase activity"/>
    <property type="evidence" value="ECO:0007669"/>
    <property type="project" value="UniProtKB-KW"/>
</dbReference>
<gene>
    <name evidence="3" type="ORF">O4J56_03505</name>
</gene>
<accession>A0ABT4TYC7</accession>
<evidence type="ECO:0000259" key="2">
    <source>
        <dbReference type="Pfam" id="PF00144"/>
    </source>
</evidence>
<protein>
    <submittedName>
        <fullName evidence="3">Serine hydrolase</fullName>
    </submittedName>
</protein>
<organism evidence="3 4">
    <name type="scientific">Nocardiopsis endophytica</name>
    <dbReference type="NCBI Taxonomy" id="3018445"/>
    <lineage>
        <taxon>Bacteria</taxon>
        <taxon>Bacillati</taxon>
        <taxon>Actinomycetota</taxon>
        <taxon>Actinomycetes</taxon>
        <taxon>Streptosporangiales</taxon>
        <taxon>Nocardiopsidaceae</taxon>
        <taxon>Nocardiopsis</taxon>
    </lineage>
</organism>